<gene>
    <name evidence="1" type="ORF">CBM2587_B80282</name>
</gene>
<dbReference type="EMBL" id="OFSQ01000037">
    <property type="protein sequence ID" value="SOY67005.1"/>
    <property type="molecule type" value="Genomic_DNA"/>
</dbReference>
<reference evidence="1 2" key="1">
    <citation type="submission" date="2018-01" db="EMBL/GenBank/DDBJ databases">
        <authorList>
            <person name="Clerissi C."/>
        </authorList>
    </citation>
    <scope>NUCLEOTIDE SEQUENCE [LARGE SCALE GENOMIC DNA]</scope>
    <source>
        <strain evidence="1">Cupriavidus sp. LMG 19464</strain>
    </source>
</reference>
<evidence type="ECO:0000313" key="2">
    <source>
        <dbReference type="Proteomes" id="UP000256780"/>
    </source>
</evidence>
<proteinExistence type="predicted"/>
<organism evidence="1 2">
    <name type="scientific">Cupriavidus taiwanensis</name>
    <dbReference type="NCBI Taxonomy" id="164546"/>
    <lineage>
        <taxon>Bacteria</taxon>
        <taxon>Pseudomonadati</taxon>
        <taxon>Pseudomonadota</taxon>
        <taxon>Betaproteobacteria</taxon>
        <taxon>Burkholderiales</taxon>
        <taxon>Burkholderiaceae</taxon>
        <taxon>Cupriavidus</taxon>
    </lineage>
</organism>
<sequence length="74" mass="8329">MQRRTGTRWCFPTPERWSSIRRSTFALDSLKSFEPVAQIGSFGNLLVVSPALPVHDLREPADERMVKISGAKAQ</sequence>
<evidence type="ECO:0000313" key="1">
    <source>
        <dbReference type="EMBL" id="SOY67005.1"/>
    </source>
</evidence>
<dbReference type="AlphaFoldDB" id="A0A975XDN0"/>
<protein>
    <submittedName>
        <fullName evidence="1">Uncharacterized protein</fullName>
    </submittedName>
</protein>
<comment type="caution">
    <text evidence="1">The sequence shown here is derived from an EMBL/GenBank/DDBJ whole genome shotgun (WGS) entry which is preliminary data.</text>
</comment>
<accession>A0A975XDN0</accession>
<name>A0A975XDN0_9BURK</name>
<dbReference type="Proteomes" id="UP000256780">
    <property type="component" value="Chromosome CBM2587_b"/>
</dbReference>